<dbReference type="AlphaFoldDB" id="A0A3A9YBV1"/>
<dbReference type="Proteomes" id="UP000275865">
    <property type="component" value="Unassembled WGS sequence"/>
</dbReference>
<reference evidence="1 2" key="1">
    <citation type="submission" date="2018-09" db="EMBL/GenBank/DDBJ databases">
        <title>Micromonospora sp. nov. MS1-9, isolated from a root of Musa sp.</title>
        <authorList>
            <person name="Kuncharoen N."/>
            <person name="Kudo T."/>
            <person name="Ohkuma M."/>
            <person name="Yuki M."/>
            <person name="Tanasupawat S."/>
        </authorList>
    </citation>
    <scope>NUCLEOTIDE SEQUENCE [LARGE SCALE GENOMIC DNA]</scope>
    <source>
        <strain evidence="1 2">MS1-9</strain>
    </source>
</reference>
<evidence type="ECO:0000313" key="2">
    <source>
        <dbReference type="Proteomes" id="UP000275865"/>
    </source>
</evidence>
<organism evidence="1 2">
    <name type="scientific">Micromonospora musae</name>
    <dbReference type="NCBI Taxonomy" id="1894970"/>
    <lineage>
        <taxon>Bacteria</taxon>
        <taxon>Bacillati</taxon>
        <taxon>Actinomycetota</taxon>
        <taxon>Actinomycetes</taxon>
        <taxon>Micromonosporales</taxon>
        <taxon>Micromonosporaceae</taxon>
        <taxon>Micromonospora</taxon>
    </lineage>
</organism>
<protein>
    <submittedName>
        <fullName evidence="1">Uncharacterized protein</fullName>
    </submittedName>
</protein>
<dbReference type="EMBL" id="RAZT01000003">
    <property type="protein sequence ID" value="RKN34772.1"/>
    <property type="molecule type" value="Genomic_DNA"/>
</dbReference>
<gene>
    <name evidence="1" type="ORF">D7044_08185</name>
</gene>
<comment type="caution">
    <text evidence="1">The sequence shown here is derived from an EMBL/GenBank/DDBJ whole genome shotgun (WGS) entry which is preliminary data.</text>
</comment>
<accession>A0A3A9YBV1</accession>
<sequence>MKAGDVLHLTRAASPQFVRPILFRLIKIRSDFHTYDGWAWLDGYQLDKNGDAASRRELYVLMAGVKLLHLPSAPRPRALSSLNASLVSRSSTTEPGA</sequence>
<evidence type="ECO:0000313" key="1">
    <source>
        <dbReference type="EMBL" id="RKN34772.1"/>
    </source>
</evidence>
<dbReference type="RefSeq" id="WP_120688416.1">
    <property type="nucleotide sequence ID" value="NZ_RAZT01000003.1"/>
</dbReference>
<proteinExistence type="predicted"/>
<name>A0A3A9YBV1_9ACTN</name>